<evidence type="ECO:0000256" key="2">
    <source>
        <dbReference type="ARBA" id="ARBA00022771"/>
    </source>
</evidence>
<proteinExistence type="predicted"/>
<evidence type="ECO:0000259" key="6">
    <source>
        <dbReference type="PROSITE" id="PS50157"/>
    </source>
</evidence>
<dbReference type="SUPFAM" id="SSF57667">
    <property type="entry name" value="beta-beta-alpha zinc fingers"/>
    <property type="match status" value="2"/>
</dbReference>
<evidence type="ECO:0000256" key="1">
    <source>
        <dbReference type="ARBA" id="ARBA00022723"/>
    </source>
</evidence>
<keyword evidence="1" id="KW-0479">Metal-binding</keyword>
<feature type="domain" description="C2H2-type" evidence="6">
    <location>
        <begin position="194"/>
        <end position="223"/>
    </location>
</feature>
<dbReference type="PANTHER" id="PTHR23235:SF120">
    <property type="entry name" value="KRUPPEL-LIKE FACTOR 15"/>
    <property type="match status" value="1"/>
</dbReference>
<dbReference type="Proteomes" id="UP000823941">
    <property type="component" value="Chromosome 4"/>
</dbReference>
<dbReference type="PROSITE" id="PS00028">
    <property type="entry name" value="ZINC_FINGER_C2H2_1"/>
    <property type="match status" value="3"/>
</dbReference>
<name>A0ABQ7R3B9_PLUXY</name>
<dbReference type="PROSITE" id="PS50157">
    <property type="entry name" value="ZINC_FINGER_C2H2_2"/>
    <property type="match status" value="3"/>
</dbReference>
<feature type="compositionally biased region" description="Pro residues" evidence="5">
    <location>
        <begin position="140"/>
        <end position="149"/>
    </location>
</feature>
<evidence type="ECO:0000313" key="7">
    <source>
        <dbReference type="EMBL" id="KAG7311799.1"/>
    </source>
</evidence>
<reference evidence="7 8" key="1">
    <citation type="submission" date="2021-06" db="EMBL/GenBank/DDBJ databases">
        <title>A haploid diamondback moth (Plutella xylostella L.) genome assembly resolves 31 chromosomes and identifies a diamide resistance mutation.</title>
        <authorList>
            <person name="Ward C.M."/>
            <person name="Perry K.D."/>
            <person name="Baker G."/>
            <person name="Powis K."/>
            <person name="Heckel D.G."/>
            <person name="Baxter S.W."/>
        </authorList>
    </citation>
    <scope>NUCLEOTIDE SEQUENCE [LARGE SCALE GENOMIC DNA]</scope>
    <source>
        <strain evidence="7 8">LV</strain>
        <tissue evidence="7">Single pupa</tissue>
    </source>
</reference>
<gene>
    <name evidence="7" type="ORF">JYU34_002881</name>
</gene>
<comment type="caution">
    <text evidence="7">The sequence shown here is derived from an EMBL/GenBank/DDBJ whole genome shotgun (WGS) entry which is preliminary data.</text>
</comment>
<keyword evidence="8" id="KW-1185">Reference proteome</keyword>
<evidence type="ECO:0000256" key="5">
    <source>
        <dbReference type="SAM" id="MobiDB-lite"/>
    </source>
</evidence>
<dbReference type="EMBL" id="JAHIBW010000004">
    <property type="protein sequence ID" value="KAG7311799.1"/>
    <property type="molecule type" value="Genomic_DNA"/>
</dbReference>
<dbReference type="SMART" id="SM00355">
    <property type="entry name" value="ZnF_C2H2"/>
    <property type="match status" value="3"/>
</dbReference>
<dbReference type="InterPro" id="IPR036236">
    <property type="entry name" value="Znf_C2H2_sf"/>
</dbReference>
<dbReference type="InterPro" id="IPR013087">
    <property type="entry name" value="Znf_C2H2_type"/>
</dbReference>
<keyword evidence="3" id="KW-0862">Zinc</keyword>
<evidence type="ECO:0000256" key="4">
    <source>
        <dbReference type="PROSITE-ProRule" id="PRU00042"/>
    </source>
</evidence>
<evidence type="ECO:0000313" key="8">
    <source>
        <dbReference type="Proteomes" id="UP000823941"/>
    </source>
</evidence>
<feature type="region of interest" description="Disordered" evidence="5">
    <location>
        <begin position="55"/>
        <end position="78"/>
    </location>
</feature>
<feature type="domain" description="C2H2-type" evidence="6">
    <location>
        <begin position="254"/>
        <end position="281"/>
    </location>
</feature>
<evidence type="ECO:0000256" key="3">
    <source>
        <dbReference type="ARBA" id="ARBA00022833"/>
    </source>
</evidence>
<feature type="compositionally biased region" description="Pro residues" evidence="5">
    <location>
        <begin position="282"/>
        <end position="298"/>
    </location>
</feature>
<keyword evidence="2 4" id="KW-0863">Zinc-finger</keyword>
<accession>A0ABQ7R3B9</accession>
<feature type="region of interest" description="Disordered" evidence="5">
    <location>
        <begin position="274"/>
        <end position="305"/>
    </location>
</feature>
<dbReference type="Pfam" id="PF00096">
    <property type="entry name" value="zf-C2H2"/>
    <property type="match status" value="2"/>
</dbReference>
<dbReference type="PANTHER" id="PTHR23235">
    <property type="entry name" value="KRUEPPEL-LIKE TRANSCRIPTION FACTOR"/>
    <property type="match status" value="1"/>
</dbReference>
<organism evidence="7 8">
    <name type="scientific">Plutella xylostella</name>
    <name type="common">Diamondback moth</name>
    <name type="synonym">Plutella maculipennis</name>
    <dbReference type="NCBI Taxonomy" id="51655"/>
    <lineage>
        <taxon>Eukaryota</taxon>
        <taxon>Metazoa</taxon>
        <taxon>Ecdysozoa</taxon>
        <taxon>Arthropoda</taxon>
        <taxon>Hexapoda</taxon>
        <taxon>Insecta</taxon>
        <taxon>Pterygota</taxon>
        <taxon>Neoptera</taxon>
        <taxon>Endopterygota</taxon>
        <taxon>Lepidoptera</taxon>
        <taxon>Glossata</taxon>
        <taxon>Ditrysia</taxon>
        <taxon>Yponomeutoidea</taxon>
        <taxon>Plutellidae</taxon>
        <taxon>Plutella</taxon>
    </lineage>
</organism>
<feature type="domain" description="C2H2-type" evidence="6">
    <location>
        <begin position="224"/>
        <end position="253"/>
    </location>
</feature>
<sequence length="305" mass="33207">MPSPMFLCNRKYLGPTITPRSRTARVPLSPAHSCASVLVPQIELPLKVALKLSRGAGPAAPPPGLVTPQPSDSEGEEELLAPRASVIMRAHKDGTCSPEPLPPPPHVNILKTLKFKMNRDHSYSYAKYVASQSQQRGARPPTPPSPAAPAAPAAERVPAPHAGWVPLAPRPAPALLLPALWLVAPAPAPRRRLYECAHPGCGKNYFKSSHLKAHARTHTGERPFRCAWPACERRFSRSDELSRHRRTHTGEKKFGCRVCSRRFMRSDHLAKHVKRHAKERAPAPPLRLLPSPPAPAAPAPHAAAV</sequence>
<dbReference type="Gene3D" id="3.30.160.60">
    <property type="entry name" value="Classic Zinc Finger"/>
    <property type="match status" value="3"/>
</dbReference>
<protein>
    <recommendedName>
        <fullName evidence="6">C2H2-type domain-containing protein</fullName>
    </recommendedName>
</protein>
<feature type="region of interest" description="Disordered" evidence="5">
    <location>
        <begin position="129"/>
        <end position="155"/>
    </location>
</feature>